<sequence>MGVALIVATTTDATDCGATAQQALLHRTESLVISHVPMEPVIGEMPTPQGTWECARVTFSINARGEPIDLAVAESSGDMAFAMAAMRVVRQYRFRQEFLGSFRTYSLVIQGVANKMSPDYFRGTGIAMPSSRPSH</sequence>
<dbReference type="Pfam" id="PF03544">
    <property type="entry name" value="TonB_C"/>
    <property type="match status" value="1"/>
</dbReference>
<proteinExistence type="predicted"/>
<evidence type="ECO:0000313" key="3">
    <source>
        <dbReference type="Proteomes" id="UP000199477"/>
    </source>
</evidence>
<dbReference type="SUPFAM" id="SSF74653">
    <property type="entry name" value="TolA/TonB C-terminal domain"/>
    <property type="match status" value="1"/>
</dbReference>
<accession>A0A1I2HAK6</accession>
<dbReference type="Gene3D" id="3.30.1150.10">
    <property type="match status" value="1"/>
</dbReference>
<dbReference type="GO" id="GO:0055085">
    <property type="term" value="P:transmembrane transport"/>
    <property type="evidence" value="ECO:0007669"/>
    <property type="project" value="InterPro"/>
</dbReference>
<feature type="domain" description="TonB C-terminal" evidence="1">
    <location>
        <begin position="56"/>
        <end position="95"/>
    </location>
</feature>
<dbReference type="EMBL" id="FONH01000011">
    <property type="protein sequence ID" value="SFF25786.1"/>
    <property type="molecule type" value="Genomic_DNA"/>
</dbReference>
<dbReference type="AlphaFoldDB" id="A0A1I2HAK6"/>
<dbReference type="RefSeq" id="WP_026635018.1">
    <property type="nucleotide sequence ID" value="NZ_FONH01000011.1"/>
</dbReference>
<dbReference type="Proteomes" id="UP000199477">
    <property type="component" value="Unassembled WGS sequence"/>
</dbReference>
<protein>
    <submittedName>
        <fullName evidence="2">TonB family C-terminal domain-containing protein</fullName>
    </submittedName>
</protein>
<evidence type="ECO:0000259" key="1">
    <source>
        <dbReference type="Pfam" id="PF03544"/>
    </source>
</evidence>
<organism evidence="2 3">
    <name type="scientific">Dyella marensis</name>
    <dbReference type="NCBI Taxonomy" id="500610"/>
    <lineage>
        <taxon>Bacteria</taxon>
        <taxon>Pseudomonadati</taxon>
        <taxon>Pseudomonadota</taxon>
        <taxon>Gammaproteobacteria</taxon>
        <taxon>Lysobacterales</taxon>
        <taxon>Rhodanobacteraceae</taxon>
        <taxon>Dyella</taxon>
    </lineage>
</organism>
<gene>
    <name evidence="2" type="ORF">SAMN02799615_02895</name>
</gene>
<reference evidence="3" key="1">
    <citation type="submission" date="2016-10" db="EMBL/GenBank/DDBJ databases">
        <authorList>
            <person name="Varghese N."/>
            <person name="Submissions S."/>
        </authorList>
    </citation>
    <scope>NUCLEOTIDE SEQUENCE [LARGE SCALE GENOMIC DNA]</scope>
    <source>
        <strain evidence="3">UNC178MFTsu3.1</strain>
    </source>
</reference>
<dbReference type="InterPro" id="IPR037682">
    <property type="entry name" value="TonB_C"/>
</dbReference>
<keyword evidence="3" id="KW-1185">Reference proteome</keyword>
<evidence type="ECO:0000313" key="2">
    <source>
        <dbReference type="EMBL" id="SFF25786.1"/>
    </source>
</evidence>
<name>A0A1I2HAK6_9GAMM</name>